<dbReference type="AlphaFoldDB" id="A0A8C8AUY6"/>
<dbReference type="InterPro" id="IPR027932">
    <property type="entry name" value="DUF4606"/>
</dbReference>
<dbReference type="Proteomes" id="UP000694552">
    <property type="component" value="Unplaced"/>
</dbReference>
<reference evidence="1" key="2">
    <citation type="submission" date="2025-09" db="UniProtKB">
        <authorList>
            <consortium name="Ensembl"/>
        </authorList>
    </citation>
    <scope>IDENTIFICATION</scope>
</reference>
<name>A0A8C8AUY6_9STRI</name>
<keyword evidence="2" id="KW-1185">Reference proteome</keyword>
<sequence length="153" mass="17468">MRQQLISKQAHGCKSRRLQHGFTAKKAETSDLNCTVPDRLVNTIHLKNIRETVKQVKEAQIHESSVCPDCQNKKAELAKITFLRQKKILMESALIQEKLEEQIYSRDVLTHIGEALRSFPKPSENPTNLWQRLKVKGRTEFGECLKSSASLEG</sequence>
<accession>A0A8C8AUY6</accession>
<evidence type="ECO:0000313" key="2">
    <source>
        <dbReference type="Proteomes" id="UP000694552"/>
    </source>
</evidence>
<protein>
    <submittedName>
        <fullName evidence="1">Uncharacterized protein</fullName>
    </submittedName>
</protein>
<organism evidence="1 2">
    <name type="scientific">Otus sunia</name>
    <name type="common">Oriental scops-owl</name>
    <dbReference type="NCBI Taxonomy" id="257818"/>
    <lineage>
        <taxon>Eukaryota</taxon>
        <taxon>Metazoa</taxon>
        <taxon>Chordata</taxon>
        <taxon>Craniata</taxon>
        <taxon>Vertebrata</taxon>
        <taxon>Euteleostomi</taxon>
        <taxon>Archelosauria</taxon>
        <taxon>Archosauria</taxon>
        <taxon>Dinosauria</taxon>
        <taxon>Saurischia</taxon>
        <taxon>Theropoda</taxon>
        <taxon>Coelurosauria</taxon>
        <taxon>Aves</taxon>
        <taxon>Neognathae</taxon>
        <taxon>Neoaves</taxon>
        <taxon>Telluraves</taxon>
        <taxon>Strigiformes</taxon>
        <taxon>Strigidae</taxon>
        <taxon>Otus</taxon>
    </lineage>
</organism>
<dbReference type="Ensembl" id="ENSOSUT00000011675.1">
    <property type="protein sequence ID" value="ENSOSUP00000011285.1"/>
    <property type="gene ID" value="ENSOSUG00000008159.1"/>
</dbReference>
<dbReference type="PANTHER" id="PTHR35256:SF1">
    <property type="entry name" value="EXPRESSED SEQUENCE AI429214"/>
    <property type="match status" value="1"/>
</dbReference>
<reference evidence="1" key="1">
    <citation type="submission" date="2025-08" db="UniProtKB">
        <authorList>
            <consortium name="Ensembl"/>
        </authorList>
    </citation>
    <scope>IDENTIFICATION</scope>
</reference>
<evidence type="ECO:0000313" key="1">
    <source>
        <dbReference type="Ensembl" id="ENSOSUP00000011285.1"/>
    </source>
</evidence>
<dbReference type="PANTHER" id="PTHR35256">
    <property type="entry name" value="CHROMOSOME 8 OPEN READING FRAME 48"/>
    <property type="match status" value="1"/>
</dbReference>
<proteinExistence type="predicted"/>
<dbReference type="Pfam" id="PF15379">
    <property type="entry name" value="DUF4606"/>
    <property type="match status" value="1"/>
</dbReference>